<feature type="domain" description="Quinolinate phosphoribosyl transferase C-terminal" evidence="10">
    <location>
        <begin position="133"/>
        <end position="298"/>
    </location>
</feature>
<evidence type="ECO:0000256" key="7">
    <source>
        <dbReference type="ARBA" id="ARBA00022679"/>
    </source>
</evidence>
<dbReference type="AlphaFoldDB" id="A0A1G6BIB8"/>
<evidence type="ECO:0000256" key="8">
    <source>
        <dbReference type="ARBA" id="ARBA00033102"/>
    </source>
</evidence>
<proteinExistence type="inferred from homology"/>
<dbReference type="STRING" id="617002.SAMN05660653_00968"/>
<keyword evidence="5" id="KW-0662">Pyridine nucleotide biosynthesis</keyword>
<evidence type="ECO:0000256" key="5">
    <source>
        <dbReference type="ARBA" id="ARBA00022642"/>
    </source>
</evidence>
<dbReference type="InterPro" id="IPR037128">
    <property type="entry name" value="Quinolinate_PRibosylTase_N_sf"/>
</dbReference>
<keyword evidence="6 9" id="KW-0328">Glycosyltransferase</keyword>
<organism evidence="12 13">
    <name type="scientific">Desulfonatronum thiosulfatophilum</name>
    <dbReference type="NCBI Taxonomy" id="617002"/>
    <lineage>
        <taxon>Bacteria</taxon>
        <taxon>Pseudomonadati</taxon>
        <taxon>Thermodesulfobacteriota</taxon>
        <taxon>Desulfovibrionia</taxon>
        <taxon>Desulfovibrionales</taxon>
        <taxon>Desulfonatronaceae</taxon>
        <taxon>Desulfonatronum</taxon>
    </lineage>
</organism>
<dbReference type="NCBIfam" id="TIGR00078">
    <property type="entry name" value="nadC"/>
    <property type="match status" value="1"/>
</dbReference>
<dbReference type="GO" id="GO:0034213">
    <property type="term" value="P:quinolinate catabolic process"/>
    <property type="evidence" value="ECO:0007669"/>
    <property type="project" value="TreeGrafter"/>
</dbReference>
<dbReference type="InterPro" id="IPR027277">
    <property type="entry name" value="NadC/ModD"/>
</dbReference>
<dbReference type="Gene3D" id="3.20.20.70">
    <property type="entry name" value="Aldolase class I"/>
    <property type="match status" value="1"/>
</dbReference>
<evidence type="ECO:0000313" key="13">
    <source>
        <dbReference type="Proteomes" id="UP000198771"/>
    </source>
</evidence>
<evidence type="ECO:0000256" key="1">
    <source>
        <dbReference type="ARBA" id="ARBA00003237"/>
    </source>
</evidence>
<evidence type="ECO:0000256" key="2">
    <source>
        <dbReference type="ARBA" id="ARBA00004893"/>
    </source>
</evidence>
<dbReference type="GO" id="GO:0009435">
    <property type="term" value="P:NAD+ biosynthetic process"/>
    <property type="evidence" value="ECO:0007669"/>
    <property type="project" value="UniProtKB-UniPathway"/>
</dbReference>
<evidence type="ECO:0000256" key="6">
    <source>
        <dbReference type="ARBA" id="ARBA00022676"/>
    </source>
</evidence>
<dbReference type="GO" id="GO:0005737">
    <property type="term" value="C:cytoplasm"/>
    <property type="evidence" value="ECO:0007669"/>
    <property type="project" value="TreeGrafter"/>
</dbReference>
<dbReference type="PANTHER" id="PTHR32179">
    <property type="entry name" value="NICOTINATE-NUCLEOTIDE PYROPHOSPHORYLASE [CARBOXYLATING]"/>
    <property type="match status" value="1"/>
</dbReference>
<evidence type="ECO:0000259" key="10">
    <source>
        <dbReference type="Pfam" id="PF01729"/>
    </source>
</evidence>
<dbReference type="Pfam" id="PF02749">
    <property type="entry name" value="QRPTase_N"/>
    <property type="match status" value="1"/>
</dbReference>
<dbReference type="Gene3D" id="3.90.1170.20">
    <property type="entry name" value="Quinolinate phosphoribosyl transferase, N-terminal domain"/>
    <property type="match status" value="1"/>
</dbReference>
<dbReference type="Pfam" id="PF01729">
    <property type="entry name" value="QRPTase_C"/>
    <property type="match status" value="1"/>
</dbReference>
<evidence type="ECO:0000313" key="12">
    <source>
        <dbReference type="EMBL" id="SDB20412.1"/>
    </source>
</evidence>
<comment type="pathway">
    <text evidence="2">Cofactor biosynthesis; NAD(+) biosynthesis; nicotinate D-ribonucleotide from quinolinate: step 1/1.</text>
</comment>
<dbReference type="FunFam" id="3.20.20.70:FF:000030">
    <property type="entry name" value="Nicotinate-nucleotide pyrophosphorylase, carboxylating"/>
    <property type="match status" value="1"/>
</dbReference>
<dbReference type="PIRSF" id="PIRSF006250">
    <property type="entry name" value="NadC_ModD"/>
    <property type="match status" value="1"/>
</dbReference>
<dbReference type="EMBL" id="FMXO01000005">
    <property type="protein sequence ID" value="SDB20412.1"/>
    <property type="molecule type" value="Genomic_DNA"/>
</dbReference>
<dbReference type="InterPro" id="IPR002638">
    <property type="entry name" value="Quinolinate_PRibosylTrfase_C"/>
</dbReference>
<accession>A0A1G6BIB8</accession>
<dbReference type="InterPro" id="IPR036068">
    <property type="entry name" value="Nicotinate_pribotase-like_C"/>
</dbReference>
<dbReference type="PANTHER" id="PTHR32179:SF3">
    <property type="entry name" value="NICOTINATE-NUCLEOTIDE PYROPHOSPHORYLASE [CARBOXYLATING]"/>
    <property type="match status" value="1"/>
</dbReference>
<dbReference type="SUPFAM" id="SSF54675">
    <property type="entry name" value="Nicotinate/Quinolinate PRTase N-terminal domain-like"/>
    <property type="match status" value="1"/>
</dbReference>
<reference evidence="12 13" key="1">
    <citation type="submission" date="2016-10" db="EMBL/GenBank/DDBJ databases">
        <authorList>
            <person name="de Groot N.N."/>
        </authorList>
    </citation>
    <scope>NUCLEOTIDE SEQUENCE [LARGE SCALE GENOMIC DNA]</scope>
    <source>
        <strain evidence="12 13">ASO4-2</strain>
    </source>
</reference>
<dbReference type="InterPro" id="IPR004393">
    <property type="entry name" value="NadC"/>
</dbReference>
<dbReference type="InterPro" id="IPR013785">
    <property type="entry name" value="Aldolase_TIM"/>
</dbReference>
<evidence type="ECO:0000259" key="11">
    <source>
        <dbReference type="Pfam" id="PF02749"/>
    </source>
</evidence>
<dbReference type="Proteomes" id="UP000198771">
    <property type="component" value="Unassembled WGS sequence"/>
</dbReference>
<name>A0A1G6BIB8_9BACT</name>
<sequence>MRRMFGIERQVSDMNNQSLFDSFFHEKSLSFLDRLIQLSLDEDGKDLTSMALFSENEQAEAGIKVKQDTLVVGLPIVPMILGRFPGHVRIEFVVSEGAHVPAGTHVVKFQGSATTLLKAERVILNFIGRLSGIANLTRTFCEKIAGSGVRLLDTRKTTPGLRYPEKYAVAMGGGTNHRLDLSEMLMLKDNHIDRAGGITPAVRLLLAAYDPCPPIEVECRTLAEVAEAAALPVQRIMLDNMSRDEMARALAMIPPGMETEISGGVKLETIAELAALGPTFISAGALTHSATCADISMDIYPVSEKVNSNGS</sequence>
<protein>
    <recommendedName>
        <fullName evidence="4">nicotinate-nucleotide diphosphorylase (carboxylating)</fullName>
        <ecNumber evidence="4">2.4.2.19</ecNumber>
    </recommendedName>
    <alternativeName>
        <fullName evidence="8">Quinolinate phosphoribosyltransferase [decarboxylating]</fullName>
    </alternativeName>
</protein>
<dbReference type="UniPathway" id="UPA00253">
    <property type="reaction ID" value="UER00331"/>
</dbReference>
<comment type="function">
    <text evidence="1">Involved in the catabolism of quinolinic acid (QA).</text>
</comment>
<dbReference type="EC" id="2.4.2.19" evidence="4"/>
<evidence type="ECO:0000256" key="3">
    <source>
        <dbReference type="ARBA" id="ARBA00009400"/>
    </source>
</evidence>
<keyword evidence="13" id="KW-1185">Reference proteome</keyword>
<comment type="similarity">
    <text evidence="3 9">Belongs to the NadC/ModD family.</text>
</comment>
<dbReference type="GO" id="GO:0004514">
    <property type="term" value="F:nicotinate-nucleotide diphosphorylase (carboxylating) activity"/>
    <property type="evidence" value="ECO:0007669"/>
    <property type="project" value="UniProtKB-EC"/>
</dbReference>
<evidence type="ECO:0000256" key="9">
    <source>
        <dbReference type="PIRNR" id="PIRNR006250"/>
    </source>
</evidence>
<evidence type="ECO:0000256" key="4">
    <source>
        <dbReference type="ARBA" id="ARBA00011944"/>
    </source>
</evidence>
<keyword evidence="7 9" id="KW-0808">Transferase</keyword>
<dbReference type="InterPro" id="IPR022412">
    <property type="entry name" value="Quinolinate_PRibosylTrfase_N"/>
</dbReference>
<gene>
    <name evidence="12" type="ORF">SAMN05660653_00968</name>
</gene>
<dbReference type="CDD" id="cd01572">
    <property type="entry name" value="QPRTase"/>
    <property type="match status" value="1"/>
</dbReference>
<feature type="domain" description="Quinolinate phosphoribosyl transferase N-terminal" evidence="11">
    <location>
        <begin position="46"/>
        <end position="131"/>
    </location>
</feature>
<dbReference type="SUPFAM" id="SSF51690">
    <property type="entry name" value="Nicotinate/Quinolinate PRTase C-terminal domain-like"/>
    <property type="match status" value="1"/>
</dbReference>